<comment type="caution">
    <text evidence="2">The sequence shown here is derived from an EMBL/GenBank/DDBJ whole genome shotgun (WGS) entry which is preliminary data.</text>
</comment>
<evidence type="ECO:0000259" key="1">
    <source>
        <dbReference type="Pfam" id="PF12680"/>
    </source>
</evidence>
<dbReference type="Proteomes" id="UP000245697">
    <property type="component" value="Unassembled WGS sequence"/>
</dbReference>
<dbReference type="GO" id="GO:0016853">
    <property type="term" value="F:isomerase activity"/>
    <property type="evidence" value="ECO:0007669"/>
    <property type="project" value="UniProtKB-KW"/>
</dbReference>
<feature type="domain" description="SnoaL-like" evidence="1">
    <location>
        <begin position="13"/>
        <end position="135"/>
    </location>
</feature>
<proteinExistence type="predicted"/>
<dbReference type="InterPro" id="IPR037401">
    <property type="entry name" value="SnoaL-like"/>
</dbReference>
<gene>
    <name evidence="2" type="ORF">BC793_10910</name>
</gene>
<protein>
    <submittedName>
        <fullName evidence="2">Ketosteroid isomerase-like protein</fullName>
    </submittedName>
</protein>
<organism evidence="2 3">
    <name type="scientific">Actinoplanes xinjiangensis</name>
    <dbReference type="NCBI Taxonomy" id="512350"/>
    <lineage>
        <taxon>Bacteria</taxon>
        <taxon>Bacillati</taxon>
        <taxon>Actinomycetota</taxon>
        <taxon>Actinomycetes</taxon>
        <taxon>Micromonosporales</taxon>
        <taxon>Micromonosporaceae</taxon>
        <taxon>Actinoplanes</taxon>
    </lineage>
</organism>
<dbReference type="AlphaFoldDB" id="A0A316FE87"/>
<sequence>MTVTSTDLERTIDAFVAAFNEPEPDLERVMSFFAEDARYLPGRAPERRGPAEIRAEFAPQFAGRYGAMTFDVYDKVIDAERRRATIRWACRLDLSGAHGRRAMPVLRWFARLRFGGRLQWHGLDVFHFDADGRITGKYTYATFRLPLMQRDGQRIG</sequence>
<dbReference type="SUPFAM" id="SSF54427">
    <property type="entry name" value="NTF2-like"/>
    <property type="match status" value="1"/>
</dbReference>
<dbReference type="EMBL" id="QGGR01000009">
    <property type="protein sequence ID" value="PWK46445.1"/>
    <property type="molecule type" value="Genomic_DNA"/>
</dbReference>
<keyword evidence="2" id="KW-0413">Isomerase</keyword>
<evidence type="ECO:0000313" key="2">
    <source>
        <dbReference type="EMBL" id="PWK46445.1"/>
    </source>
</evidence>
<dbReference type="InterPro" id="IPR032710">
    <property type="entry name" value="NTF2-like_dom_sf"/>
</dbReference>
<dbReference type="Gene3D" id="3.10.450.50">
    <property type="match status" value="1"/>
</dbReference>
<accession>A0A316FE87</accession>
<dbReference type="RefSeq" id="WP_109594720.1">
    <property type="nucleotide sequence ID" value="NZ_BONA01000052.1"/>
</dbReference>
<evidence type="ECO:0000313" key="3">
    <source>
        <dbReference type="Proteomes" id="UP000245697"/>
    </source>
</evidence>
<reference evidence="2 3" key="1">
    <citation type="submission" date="2018-05" db="EMBL/GenBank/DDBJ databases">
        <title>Genomic Encyclopedia of Archaeal and Bacterial Type Strains, Phase II (KMG-II): from individual species to whole genera.</title>
        <authorList>
            <person name="Goeker M."/>
        </authorList>
    </citation>
    <scope>NUCLEOTIDE SEQUENCE [LARGE SCALE GENOMIC DNA]</scope>
    <source>
        <strain evidence="2 3">DSM 45184</strain>
    </source>
</reference>
<name>A0A316FE87_9ACTN</name>
<dbReference type="Pfam" id="PF12680">
    <property type="entry name" value="SnoaL_2"/>
    <property type="match status" value="1"/>
</dbReference>
<dbReference type="OrthoDB" id="333383at2"/>
<keyword evidence="3" id="KW-1185">Reference proteome</keyword>